<keyword evidence="1" id="KW-0732">Signal</keyword>
<evidence type="ECO:0000313" key="3">
    <source>
        <dbReference type="Proteomes" id="UP000016924"/>
    </source>
</evidence>
<accession>R7Z526</accession>
<dbReference type="HOGENOM" id="CLU_1948717_0_0_1"/>
<gene>
    <name evidence="2" type="ORF">W97_08437</name>
</gene>
<proteinExistence type="predicted"/>
<dbReference type="EMBL" id="JH767610">
    <property type="protein sequence ID" value="EON69277.1"/>
    <property type="molecule type" value="Genomic_DNA"/>
</dbReference>
<sequence>MRFTLPTLILGLALTASACANDTLSHSHDSISATSITTHTSTRTVMRVVTETQTGVPPTSAAAASSSGYAASTGFLPASGNATVPAGTGFKATASPTASAKPFTGAGNALRGVGAGALAIAGGVAVFVL</sequence>
<feature type="chain" id="PRO_5004450481" evidence="1">
    <location>
        <begin position="21"/>
        <end position="129"/>
    </location>
</feature>
<dbReference type="GeneID" id="19905748"/>
<evidence type="ECO:0000256" key="1">
    <source>
        <dbReference type="SAM" id="SignalP"/>
    </source>
</evidence>
<dbReference type="RefSeq" id="XP_007784594.1">
    <property type="nucleotide sequence ID" value="XM_007786404.1"/>
</dbReference>
<protein>
    <submittedName>
        <fullName evidence="2">Uncharacterized protein</fullName>
    </submittedName>
</protein>
<dbReference type="AlphaFoldDB" id="R7Z526"/>
<dbReference type="Proteomes" id="UP000016924">
    <property type="component" value="Unassembled WGS sequence"/>
</dbReference>
<evidence type="ECO:0000313" key="2">
    <source>
        <dbReference type="EMBL" id="EON69277.1"/>
    </source>
</evidence>
<organism evidence="2 3">
    <name type="scientific">Coniosporium apollinis (strain CBS 100218)</name>
    <name type="common">Rock-inhabiting black yeast</name>
    <dbReference type="NCBI Taxonomy" id="1168221"/>
    <lineage>
        <taxon>Eukaryota</taxon>
        <taxon>Fungi</taxon>
        <taxon>Dikarya</taxon>
        <taxon>Ascomycota</taxon>
        <taxon>Pezizomycotina</taxon>
        <taxon>Dothideomycetes</taxon>
        <taxon>Dothideomycetes incertae sedis</taxon>
        <taxon>Coniosporium</taxon>
    </lineage>
</organism>
<keyword evidence="3" id="KW-1185">Reference proteome</keyword>
<reference evidence="3" key="1">
    <citation type="submission" date="2012-06" db="EMBL/GenBank/DDBJ databases">
        <title>The genome sequence of Coniosporium apollinis CBS 100218.</title>
        <authorList>
            <consortium name="The Broad Institute Genome Sequencing Platform"/>
            <person name="Cuomo C."/>
            <person name="Gorbushina A."/>
            <person name="Noack S."/>
            <person name="Walker B."/>
            <person name="Young S.K."/>
            <person name="Zeng Q."/>
            <person name="Gargeya S."/>
            <person name="Fitzgerald M."/>
            <person name="Haas B."/>
            <person name="Abouelleil A."/>
            <person name="Alvarado L."/>
            <person name="Arachchi H.M."/>
            <person name="Berlin A.M."/>
            <person name="Chapman S.B."/>
            <person name="Goldberg J."/>
            <person name="Griggs A."/>
            <person name="Gujja S."/>
            <person name="Hansen M."/>
            <person name="Howarth C."/>
            <person name="Imamovic A."/>
            <person name="Larimer J."/>
            <person name="McCowan C."/>
            <person name="Montmayeur A."/>
            <person name="Murphy C."/>
            <person name="Neiman D."/>
            <person name="Pearson M."/>
            <person name="Priest M."/>
            <person name="Roberts A."/>
            <person name="Saif S."/>
            <person name="Shea T."/>
            <person name="Sisk P."/>
            <person name="Sykes S."/>
            <person name="Wortman J."/>
            <person name="Nusbaum C."/>
            <person name="Birren B."/>
        </authorList>
    </citation>
    <scope>NUCLEOTIDE SEQUENCE [LARGE SCALE GENOMIC DNA]</scope>
    <source>
        <strain evidence="3">CBS 100218</strain>
    </source>
</reference>
<name>R7Z526_CONA1</name>
<dbReference type="PROSITE" id="PS51257">
    <property type="entry name" value="PROKAR_LIPOPROTEIN"/>
    <property type="match status" value="1"/>
</dbReference>
<dbReference type="OrthoDB" id="10598108at2759"/>
<feature type="signal peptide" evidence="1">
    <location>
        <begin position="1"/>
        <end position="20"/>
    </location>
</feature>